<evidence type="ECO:0000256" key="1">
    <source>
        <dbReference type="SAM" id="Phobius"/>
    </source>
</evidence>
<accession>A0A0E9RFN3</accession>
<dbReference type="AlphaFoldDB" id="A0A0E9RFN3"/>
<reference evidence="2" key="1">
    <citation type="submission" date="2014-11" db="EMBL/GenBank/DDBJ databases">
        <authorList>
            <person name="Amaro Gonzalez C."/>
        </authorList>
    </citation>
    <scope>NUCLEOTIDE SEQUENCE</scope>
</reference>
<sequence length="37" mass="4714">MEILRYWRAQLSDVTANFLFYLFLFFYFTILRHGYTR</sequence>
<feature type="transmembrane region" description="Helical" evidence="1">
    <location>
        <begin position="14"/>
        <end position="31"/>
    </location>
</feature>
<protein>
    <submittedName>
        <fullName evidence="2">Uncharacterized protein</fullName>
    </submittedName>
</protein>
<name>A0A0E9RFN3_ANGAN</name>
<keyword evidence="1" id="KW-1133">Transmembrane helix</keyword>
<reference evidence="2" key="2">
    <citation type="journal article" date="2015" name="Fish Shellfish Immunol.">
        <title>Early steps in the European eel (Anguilla anguilla)-Vibrio vulnificus interaction in the gills: Role of the RtxA13 toxin.</title>
        <authorList>
            <person name="Callol A."/>
            <person name="Pajuelo D."/>
            <person name="Ebbesson L."/>
            <person name="Teles M."/>
            <person name="MacKenzie S."/>
            <person name="Amaro C."/>
        </authorList>
    </citation>
    <scope>NUCLEOTIDE SEQUENCE</scope>
</reference>
<dbReference type="EMBL" id="GBXM01081317">
    <property type="protein sequence ID" value="JAH27260.1"/>
    <property type="molecule type" value="Transcribed_RNA"/>
</dbReference>
<proteinExistence type="predicted"/>
<keyword evidence="1" id="KW-0812">Transmembrane</keyword>
<keyword evidence="1" id="KW-0472">Membrane</keyword>
<evidence type="ECO:0000313" key="2">
    <source>
        <dbReference type="EMBL" id="JAH27260.1"/>
    </source>
</evidence>
<organism evidence="2">
    <name type="scientific">Anguilla anguilla</name>
    <name type="common">European freshwater eel</name>
    <name type="synonym">Muraena anguilla</name>
    <dbReference type="NCBI Taxonomy" id="7936"/>
    <lineage>
        <taxon>Eukaryota</taxon>
        <taxon>Metazoa</taxon>
        <taxon>Chordata</taxon>
        <taxon>Craniata</taxon>
        <taxon>Vertebrata</taxon>
        <taxon>Euteleostomi</taxon>
        <taxon>Actinopterygii</taxon>
        <taxon>Neopterygii</taxon>
        <taxon>Teleostei</taxon>
        <taxon>Anguilliformes</taxon>
        <taxon>Anguillidae</taxon>
        <taxon>Anguilla</taxon>
    </lineage>
</organism>